<sequence length="74" mass="8085">MNKSGMLILCASLLAASLSANAEGPHKEPVKPPQPVHQVHKPVVKHKPVRHKAKPAPVHHKVQPKPEVKPQHRG</sequence>
<keyword evidence="4" id="KW-1185">Reference proteome</keyword>
<reference evidence="3 4" key="1">
    <citation type="submission" date="2020-11" db="EMBL/GenBank/DDBJ databases">
        <title>Taxonomic investigation of Rahnella spp.</title>
        <authorList>
            <person name="Lee S.D."/>
        </authorList>
    </citation>
    <scope>NUCLEOTIDE SEQUENCE [LARGE SCALE GENOMIC DNA]</scope>
    <source>
        <strain evidence="3 4">SAP-10</strain>
    </source>
</reference>
<dbReference type="Proteomes" id="UP000600307">
    <property type="component" value="Unassembled WGS sequence"/>
</dbReference>
<organism evidence="3 4">
    <name type="scientific">Rahnella victoriana</name>
    <dbReference type="NCBI Taxonomy" id="1510570"/>
    <lineage>
        <taxon>Bacteria</taxon>
        <taxon>Pseudomonadati</taxon>
        <taxon>Pseudomonadota</taxon>
        <taxon>Gammaproteobacteria</taxon>
        <taxon>Enterobacterales</taxon>
        <taxon>Yersiniaceae</taxon>
        <taxon>Rahnella</taxon>
    </lineage>
</organism>
<feature type="compositionally biased region" description="Basic and acidic residues" evidence="1">
    <location>
        <begin position="64"/>
        <end position="74"/>
    </location>
</feature>
<gene>
    <name evidence="3" type="ORF">IV431_09810</name>
</gene>
<evidence type="ECO:0000313" key="4">
    <source>
        <dbReference type="Proteomes" id="UP000600307"/>
    </source>
</evidence>
<evidence type="ECO:0008006" key="5">
    <source>
        <dbReference type="Google" id="ProtNLM"/>
    </source>
</evidence>
<protein>
    <recommendedName>
        <fullName evidence="5">Acid shock protein</fullName>
    </recommendedName>
</protein>
<dbReference type="EMBL" id="JADOBH010000002">
    <property type="protein sequence ID" value="MBF7955846.1"/>
    <property type="molecule type" value="Genomic_DNA"/>
</dbReference>
<dbReference type="RefSeq" id="WP_195817175.1">
    <property type="nucleotide sequence ID" value="NZ_JADOBH010000002.1"/>
</dbReference>
<feature type="chain" id="PRO_5046423511" description="Acid shock protein" evidence="2">
    <location>
        <begin position="23"/>
        <end position="74"/>
    </location>
</feature>
<feature type="signal peptide" evidence="2">
    <location>
        <begin position="1"/>
        <end position="22"/>
    </location>
</feature>
<feature type="compositionally biased region" description="Basic residues" evidence="1">
    <location>
        <begin position="38"/>
        <end position="63"/>
    </location>
</feature>
<keyword evidence="2" id="KW-0732">Signal</keyword>
<accession>A0ABS0DPN0</accession>
<proteinExistence type="predicted"/>
<evidence type="ECO:0000313" key="3">
    <source>
        <dbReference type="EMBL" id="MBF7955846.1"/>
    </source>
</evidence>
<feature type="region of interest" description="Disordered" evidence="1">
    <location>
        <begin position="21"/>
        <end position="74"/>
    </location>
</feature>
<comment type="caution">
    <text evidence="3">The sequence shown here is derived from an EMBL/GenBank/DDBJ whole genome shotgun (WGS) entry which is preliminary data.</text>
</comment>
<evidence type="ECO:0000256" key="2">
    <source>
        <dbReference type="SAM" id="SignalP"/>
    </source>
</evidence>
<evidence type="ECO:0000256" key="1">
    <source>
        <dbReference type="SAM" id="MobiDB-lite"/>
    </source>
</evidence>
<name>A0ABS0DPN0_9GAMM</name>